<reference evidence="2" key="3">
    <citation type="submission" date="2015-02" db="UniProtKB">
        <authorList>
            <consortium name="EnsemblProtists"/>
        </authorList>
    </citation>
    <scope>IDENTIFICATION</scope>
    <source>
        <strain evidence="2">DAOM BR144</strain>
    </source>
</reference>
<name>K3WA68_GLOUD</name>
<dbReference type="Proteomes" id="UP000019132">
    <property type="component" value="Unassembled WGS sequence"/>
</dbReference>
<feature type="compositionally biased region" description="Acidic residues" evidence="1">
    <location>
        <begin position="1"/>
        <end position="13"/>
    </location>
</feature>
<dbReference type="InParanoid" id="K3WA68"/>
<organism evidence="2 3">
    <name type="scientific">Globisporangium ultimum (strain ATCC 200006 / CBS 805.95 / DAOM BR144)</name>
    <name type="common">Pythium ultimum</name>
    <dbReference type="NCBI Taxonomy" id="431595"/>
    <lineage>
        <taxon>Eukaryota</taxon>
        <taxon>Sar</taxon>
        <taxon>Stramenopiles</taxon>
        <taxon>Oomycota</taxon>
        <taxon>Peronosporomycetes</taxon>
        <taxon>Pythiales</taxon>
        <taxon>Pythiaceae</taxon>
        <taxon>Globisporangium</taxon>
    </lineage>
</organism>
<dbReference type="VEuPathDB" id="FungiDB:PYU1_G001857"/>
<feature type="compositionally biased region" description="Acidic residues" evidence="1">
    <location>
        <begin position="233"/>
        <end position="242"/>
    </location>
</feature>
<sequence>MNRSDDDFEDDDGFAIVAPPPSKSAKTSKKSTASSSSKPVKSKKSSKSKAQAPPRAQNDGGSTTDSGDDQPLSKVVHAKAKAKKQAKQQPTKTKEYGDKPAAVKKKSTNGKAAAKPKTTKAKPAGGAKKTSKASTALKKAPVLVASASPHELSPRSPSPSSSQPPRPSGGRMLSVFDLCNDDDESANDEDNASAIGSEPEKPQVIDVDTDDDVVMSTPTNPHEGEETNSTAGDDNESEQDEGWSDHNRWYCNIC</sequence>
<feature type="compositionally biased region" description="Acidic residues" evidence="1">
    <location>
        <begin position="179"/>
        <end position="191"/>
    </location>
</feature>
<dbReference type="EnsemblProtists" id="PYU1_T001859">
    <property type="protein sequence ID" value="PYU1_T001859"/>
    <property type="gene ID" value="PYU1_G001857"/>
</dbReference>
<dbReference type="HOGENOM" id="CLU_1096670_0_0_1"/>
<protein>
    <submittedName>
        <fullName evidence="2">Uncharacterized protein</fullName>
    </submittedName>
</protein>
<keyword evidence="3" id="KW-1185">Reference proteome</keyword>
<dbReference type="AlphaFoldDB" id="K3WA68"/>
<feature type="compositionally biased region" description="Basic residues" evidence="1">
    <location>
        <begin position="76"/>
        <end position="86"/>
    </location>
</feature>
<dbReference type="EMBL" id="GL376634">
    <property type="status" value="NOT_ANNOTATED_CDS"/>
    <property type="molecule type" value="Genomic_DNA"/>
</dbReference>
<feature type="region of interest" description="Disordered" evidence="1">
    <location>
        <begin position="1"/>
        <end position="246"/>
    </location>
</feature>
<reference evidence="3" key="1">
    <citation type="journal article" date="2010" name="Genome Biol.">
        <title>Genome sequence of the necrotrophic plant pathogen Pythium ultimum reveals original pathogenicity mechanisms and effector repertoire.</title>
        <authorList>
            <person name="Levesque C.A."/>
            <person name="Brouwer H."/>
            <person name="Cano L."/>
            <person name="Hamilton J.P."/>
            <person name="Holt C."/>
            <person name="Huitema E."/>
            <person name="Raffaele S."/>
            <person name="Robideau G.P."/>
            <person name="Thines M."/>
            <person name="Win J."/>
            <person name="Zerillo M.M."/>
            <person name="Beakes G.W."/>
            <person name="Boore J.L."/>
            <person name="Busam D."/>
            <person name="Dumas B."/>
            <person name="Ferriera S."/>
            <person name="Fuerstenberg S.I."/>
            <person name="Gachon C.M."/>
            <person name="Gaulin E."/>
            <person name="Govers F."/>
            <person name="Grenville-Briggs L."/>
            <person name="Horner N."/>
            <person name="Hostetler J."/>
            <person name="Jiang R.H."/>
            <person name="Johnson J."/>
            <person name="Krajaejun T."/>
            <person name="Lin H."/>
            <person name="Meijer H.J."/>
            <person name="Moore B."/>
            <person name="Morris P."/>
            <person name="Phuntmart V."/>
            <person name="Puiu D."/>
            <person name="Shetty J."/>
            <person name="Stajich J.E."/>
            <person name="Tripathy S."/>
            <person name="Wawra S."/>
            <person name="van West P."/>
            <person name="Whitty B.R."/>
            <person name="Coutinho P.M."/>
            <person name="Henrissat B."/>
            <person name="Martin F."/>
            <person name="Thomas P.D."/>
            <person name="Tyler B.M."/>
            <person name="De Vries R.P."/>
            <person name="Kamoun S."/>
            <person name="Yandell M."/>
            <person name="Tisserat N."/>
            <person name="Buell C.R."/>
        </authorList>
    </citation>
    <scope>NUCLEOTIDE SEQUENCE</scope>
    <source>
        <strain evidence="3">DAOM:BR144</strain>
    </source>
</reference>
<evidence type="ECO:0000256" key="1">
    <source>
        <dbReference type="SAM" id="MobiDB-lite"/>
    </source>
</evidence>
<evidence type="ECO:0000313" key="3">
    <source>
        <dbReference type="Proteomes" id="UP000019132"/>
    </source>
</evidence>
<evidence type="ECO:0000313" key="2">
    <source>
        <dbReference type="EnsemblProtists" id="PYU1_T001859"/>
    </source>
</evidence>
<proteinExistence type="predicted"/>
<feature type="compositionally biased region" description="Low complexity" evidence="1">
    <location>
        <begin position="110"/>
        <end position="141"/>
    </location>
</feature>
<reference evidence="3" key="2">
    <citation type="submission" date="2010-04" db="EMBL/GenBank/DDBJ databases">
        <authorList>
            <person name="Buell R."/>
            <person name="Hamilton J."/>
            <person name="Hostetler J."/>
        </authorList>
    </citation>
    <scope>NUCLEOTIDE SEQUENCE [LARGE SCALE GENOMIC DNA]</scope>
    <source>
        <strain evidence="3">DAOM:BR144</strain>
    </source>
</reference>
<feature type="compositionally biased region" description="Low complexity" evidence="1">
    <location>
        <begin position="30"/>
        <end position="39"/>
    </location>
</feature>
<accession>K3WA68</accession>